<dbReference type="GO" id="GO:0005829">
    <property type="term" value="C:cytosol"/>
    <property type="evidence" value="ECO:0007669"/>
    <property type="project" value="TreeGrafter"/>
</dbReference>
<proteinExistence type="predicted"/>
<evidence type="ECO:0000313" key="4">
    <source>
        <dbReference type="EMBL" id="GEK84994.1"/>
    </source>
</evidence>
<keyword evidence="5" id="KW-1185">Reference proteome</keyword>
<protein>
    <submittedName>
        <fullName evidence="4">Pilus biosynthesis protein CpaE</fullName>
    </submittedName>
</protein>
<evidence type="ECO:0000313" key="5">
    <source>
        <dbReference type="Proteomes" id="UP000321225"/>
    </source>
</evidence>
<sequence>MTSALIALPEERGSVLGSELERIGVHVVGVVDVSEIAPALLAEADVLILPATRAALSADLVAACDRAGVRIVTLGVGETRLLSRYGLPEALPEDADVWRIADALSAETPPIAARPVPARRRIVAVWGPHGAPGRSTIAIQLALELARTGRRCALIDADTVAPSLALLLGLGDDAPGIAAACRRAELGGLDAAELSRVAVAIETSAGAVDVLAGLNRPSRWPELSADRLSTTLGVCRDWAEETVIDVSAAFDAYEEVSDDLSGPRRHAATTAVLREADVIVAVTGADPLSVSRFLRDHAELRGLVGPAARIAVVANQARPGPLGIDARGQIRRALERFAGITDVTFLPHDQRAADAALLHARPMADVTPRSALVAAVRRLAEHLEPARPRTAVTADSRRGSSRAVRWLRPARGVRATSRRGSDPEWAS</sequence>
<accession>A0A511A9X8</accession>
<dbReference type="InterPro" id="IPR027417">
    <property type="entry name" value="P-loop_NTPase"/>
</dbReference>
<organism evidence="4 5">
    <name type="scientific">Microbacterium aerolatum</name>
    <dbReference type="NCBI Taxonomy" id="153731"/>
    <lineage>
        <taxon>Bacteria</taxon>
        <taxon>Bacillati</taxon>
        <taxon>Actinomycetota</taxon>
        <taxon>Actinomycetes</taxon>
        <taxon>Micrococcales</taxon>
        <taxon>Microbacteriaceae</taxon>
        <taxon>Microbacterium</taxon>
    </lineage>
</organism>
<dbReference type="GO" id="GO:0005524">
    <property type="term" value="F:ATP binding"/>
    <property type="evidence" value="ECO:0007669"/>
    <property type="project" value="UniProtKB-KW"/>
</dbReference>
<dbReference type="SUPFAM" id="SSF52540">
    <property type="entry name" value="P-loop containing nucleoside triphosphate hydrolases"/>
    <property type="match status" value="1"/>
</dbReference>
<keyword evidence="2" id="KW-0067">ATP-binding</keyword>
<dbReference type="AlphaFoldDB" id="A0A511A9X8"/>
<evidence type="ECO:0000256" key="1">
    <source>
        <dbReference type="ARBA" id="ARBA00022741"/>
    </source>
</evidence>
<dbReference type="GO" id="GO:0051782">
    <property type="term" value="P:negative regulation of cell division"/>
    <property type="evidence" value="ECO:0007669"/>
    <property type="project" value="TreeGrafter"/>
</dbReference>
<dbReference type="PANTHER" id="PTHR43384">
    <property type="entry name" value="SEPTUM SITE-DETERMINING PROTEIN MIND HOMOLOG, CHLOROPLASTIC-RELATED"/>
    <property type="match status" value="1"/>
</dbReference>
<dbReference type="Pfam" id="PF10609">
    <property type="entry name" value="ParA"/>
    <property type="match status" value="1"/>
</dbReference>
<evidence type="ECO:0000256" key="3">
    <source>
        <dbReference type="SAM" id="MobiDB-lite"/>
    </source>
</evidence>
<dbReference type="OrthoDB" id="3217709at2"/>
<dbReference type="Proteomes" id="UP000321225">
    <property type="component" value="Unassembled WGS sequence"/>
</dbReference>
<reference evidence="4 5" key="1">
    <citation type="submission" date="2019-07" db="EMBL/GenBank/DDBJ databases">
        <title>Whole genome shotgun sequence of Microbacterium aerolatum NBRC 103071.</title>
        <authorList>
            <person name="Hosoyama A."/>
            <person name="Uohara A."/>
            <person name="Ohji S."/>
            <person name="Ichikawa N."/>
        </authorList>
    </citation>
    <scope>NUCLEOTIDE SEQUENCE [LARGE SCALE GENOMIC DNA]</scope>
    <source>
        <strain evidence="4 5">NBRC 103071</strain>
    </source>
</reference>
<dbReference type="Gene3D" id="3.40.50.300">
    <property type="entry name" value="P-loop containing nucleotide triphosphate hydrolases"/>
    <property type="match status" value="1"/>
</dbReference>
<keyword evidence="1" id="KW-0547">Nucleotide-binding</keyword>
<dbReference type="GO" id="GO:0016887">
    <property type="term" value="F:ATP hydrolysis activity"/>
    <property type="evidence" value="ECO:0007669"/>
    <property type="project" value="TreeGrafter"/>
</dbReference>
<dbReference type="RefSeq" id="WP_147037662.1">
    <property type="nucleotide sequence ID" value="NZ_BJUW01000001.1"/>
</dbReference>
<dbReference type="InterPro" id="IPR033756">
    <property type="entry name" value="YlxH/NBP35"/>
</dbReference>
<dbReference type="PANTHER" id="PTHR43384:SF11">
    <property type="entry name" value="SEPTUM SITE DETERMINING PROTEIN"/>
    <property type="match status" value="1"/>
</dbReference>
<dbReference type="InterPro" id="IPR050625">
    <property type="entry name" value="ParA/MinD_ATPase"/>
</dbReference>
<feature type="region of interest" description="Disordered" evidence="3">
    <location>
        <begin position="387"/>
        <end position="427"/>
    </location>
</feature>
<dbReference type="EMBL" id="BJUW01000001">
    <property type="protein sequence ID" value="GEK84994.1"/>
    <property type="molecule type" value="Genomic_DNA"/>
</dbReference>
<evidence type="ECO:0000256" key="2">
    <source>
        <dbReference type="ARBA" id="ARBA00022840"/>
    </source>
</evidence>
<gene>
    <name evidence="4" type="ORF">MAE01_01700</name>
</gene>
<name>A0A511A9X8_9MICO</name>
<dbReference type="GO" id="GO:0009898">
    <property type="term" value="C:cytoplasmic side of plasma membrane"/>
    <property type="evidence" value="ECO:0007669"/>
    <property type="project" value="TreeGrafter"/>
</dbReference>
<comment type="caution">
    <text evidence="4">The sequence shown here is derived from an EMBL/GenBank/DDBJ whole genome shotgun (WGS) entry which is preliminary data.</text>
</comment>